<dbReference type="Gene3D" id="3.40.605.10">
    <property type="entry name" value="Aldehyde Dehydrogenase, Chain A, domain 1"/>
    <property type="match status" value="1"/>
</dbReference>
<feature type="domain" description="Aldehyde dehydrogenase" evidence="9">
    <location>
        <begin position="4"/>
        <end position="460"/>
    </location>
</feature>
<dbReference type="GO" id="GO:0004029">
    <property type="term" value="F:aldehyde dehydrogenase (NAD+) activity"/>
    <property type="evidence" value="ECO:0007669"/>
    <property type="project" value="UniProtKB-EC"/>
</dbReference>
<comment type="caution">
    <text evidence="10">The sequence shown here is derived from an EMBL/GenBank/DDBJ whole genome shotgun (WGS) entry which is preliminary data.</text>
</comment>
<evidence type="ECO:0000256" key="2">
    <source>
        <dbReference type="ARBA" id="ARBA00022857"/>
    </source>
</evidence>
<evidence type="ECO:0000256" key="1">
    <source>
        <dbReference type="ARBA" id="ARBA00009986"/>
    </source>
</evidence>
<dbReference type="Pfam" id="PF00171">
    <property type="entry name" value="Aldedh"/>
    <property type="match status" value="1"/>
</dbReference>
<evidence type="ECO:0000256" key="3">
    <source>
        <dbReference type="ARBA" id="ARBA00023002"/>
    </source>
</evidence>
<dbReference type="PANTHER" id="PTHR11699">
    <property type="entry name" value="ALDEHYDE DEHYDROGENASE-RELATED"/>
    <property type="match status" value="1"/>
</dbReference>
<dbReference type="Proteomes" id="UP000308768">
    <property type="component" value="Unassembled WGS sequence"/>
</dbReference>
<dbReference type="Gene3D" id="3.40.309.10">
    <property type="entry name" value="Aldehyde Dehydrogenase, Chain A, domain 2"/>
    <property type="match status" value="1"/>
</dbReference>
<dbReference type="InterPro" id="IPR016163">
    <property type="entry name" value="Ald_DH_C"/>
</dbReference>
<dbReference type="EC" id="1.2.1.3" evidence="4"/>
<comment type="similarity">
    <text evidence="1 7">Belongs to the aldehyde dehydrogenase family.</text>
</comment>
<organism evidence="10 11">
    <name type="scientific">Cryomyces minteri</name>
    <dbReference type="NCBI Taxonomy" id="331657"/>
    <lineage>
        <taxon>Eukaryota</taxon>
        <taxon>Fungi</taxon>
        <taxon>Dikarya</taxon>
        <taxon>Ascomycota</taxon>
        <taxon>Pezizomycotina</taxon>
        <taxon>Dothideomycetes</taxon>
        <taxon>Dothideomycetes incertae sedis</taxon>
        <taxon>Cryomyces</taxon>
    </lineage>
</organism>
<proteinExistence type="inferred from homology"/>
<dbReference type="InterPro" id="IPR015590">
    <property type="entry name" value="Aldehyde_DH_dom"/>
</dbReference>
<keyword evidence="2" id="KW-0521">NADP</keyword>
<evidence type="ECO:0000256" key="7">
    <source>
        <dbReference type="RuleBase" id="RU003345"/>
    </source>
</evidence>
<protein>
    <recommendedName>
        <fullName evidence="4">aldehyde dehydrogenase (NAD(+))</fullName>
        <ecNumber evidence="4">1.2.1.3</ecNumber>
    </recommendedName>
</protein>
<evidence type="ECO:0000256" key="5">
    <source>
        <dbReference type="ARBA" id="ARBA00049194"/>
    </source>
</evidence>
<dbReference type="SUPFAM" id="SSF53720">
    <property type="entry name" value="ALDH-like"/>
    <property type="match status" value="1"/>
</dbReference>
<name>A0A4U0WEK5_9PEZI</name>
<accession>A0A4U0WEK5</accession>
<reference evidence="10 11" key="1">
    <citation type="submission" date="2017-03" db="EMBL/GenBank/DDBJ databases">
        <title>Genomes of endolithic fungi from Antarctica.</title>
        <authorList>
            <person name="Coleine C."/>
            <person name="Masonjones S."/>
            <person name="Stajich J.E."/>
        </authorList>
    </citation>
    <scope>NUCLEOTIDE SEQUENCE [LARGE SCALE GENOMIC DNA]</scope>
    <source>
        <strain evidence="10 11">CCFEE 5187</strain>
    </source>
</reference>
<dbReference type="FunFam" id="3.40.605.10:FF:000012">
    <property type="entry name" value="NAD-dependent succinate-semialdehyde dehydrogenase"/>
    <property type="match status" value="1"/>
</dbReference>
<gene>
    <name evidence="10" type="ORF">B0A49_08748</name>
</gene>
<evidence type="ECO:0000313" key="10">
    <source>
        <dbReference type="EMBL" id="TKA61230.1"/>
    </source>
</evidence>
<dbReference type="STRING" id="331657.A0A4U0WEK5"/>
<dbReference type="InterPro" id="IPR029510">
    <property type="entry name" value="Ald_DH_CS_GLU"/>
</dbReference>
<keyword evidence="8" id="KW-0175">Coiled coil</keyword>
<evidence type="ECO:0000313" key="11">
    <source>
        <dbReference type="Proteomes" id="UP000308768"/>
    </source>
</evidence>
<evidence type="ECO:0000256" key="4">
    <source>
        <dbReference type="ARBA" id="ARBA00024226"/>
    </source>
</evidence>
<keyword evidence="3 7" id="KW-0560">Oxidoreductase</keyword>
<evidence type="ECO:0000259" key="9">
    <source>
        <dbReference type="Pfam" id="PF00171"/>
    </source>
</evidence>
<dbReference type="AlphaFoldDB" id="A0A4U0WEK5"/>
<dbReference type="EMBL" id="NAJN01001784">
    <property type="protein sequence ID" value="TKA61230.1"/>
    <property type="molecule type" value="Genomic_DNA"/>
</dbReference>
<dbReference type="InterPro" id="IPR016162">
    <property type="entry name" value="Ald_DH_N"/>
</dbReference>
<dbReference type="InterPro" id="IPR016161">
    <property type="entry name" value="Ald_DH/histidinol_DH"/>
</dbReference>
<dbReference type="CDD" id="cd07102">
    <property type="entry name" value="ALDH_EDX86601"/>
    <property type="match status" value="1"/>
</dbReference>
<evidence type="ECO:0000256" key="6">
    <source>
        <dbReference type="PROSITE-ProRule" id="PRU10007"/>
    </source>
</evidence>
<dbReference type="FunFam" id="3.40.309.10:FF:000009">
    <property type="entry name" value="Aldehyde dehydrogenase A"/>
    <property type="match status" value="1"/>
</dbReference>
<dbReference type="PROSITE" id="PS00687">
    <property type="entry name" value="ALDEHYDE_DEHYDR_GLU"/>
    <property type="match status" value="1"/>
</dbReference>
<evidence type="ECO:0000256" key="8">
    <source>
        <dbReference type="SAM" id="Coils"/>
    </source>
</evidence>
<feature type="active site" evidence="6">
    <location>
        <position position="234"/>
    </location>
</feature>
<sequence>MSVEQLTTISPITNKPIVQRQDLSDADITALPRAATAAFNAFRKTSLAERQNIVKQALQLLEQKKDELAKELTEQMGRPIAYTGKEITTAVARGKYLLKVSGDALSDTDGEKEQGYKRFIKKVPVGPVLVLFAWNYPYLILVNSIIPALLAGNSVILKPSPQTPTVVEQVHRIFKEAGLPQNVVQYFHCGSFQKIERMVKNPEIKLVCFTGSVAGGLAVQQAASGRIEVRVGLELGGKDPAYIRPDVDVKWAAEEIVDGAIFNSGQSCCSIERVYVHESIHDKFVSAVQDVLKGYKMGDPFDLDTNIGPVVSKRAAQLIQQHISEACQRGATNATPDNHSFKSPPSDGNYVAPTLLTNCTHEMAVMVEETFGPVIPVMKVKDDEEAVKWMNDCEFGLTASIWTKEVEEGQKLADDVEAGTVFVNRCDYPSPDLAWVGWKNSGKGQTLSRFGFDQFVKLKSYHFRDYPK</sequence>
<comment type="catalytic activity">
    <reaction evidence="5">
        <text>an aldehyde + NAD(+) + H2O = a carboxylate + NADH + 2 H(+)</text>
        <dbReference type="Rhea" id="RHEA:16185"/>
        <dbReference type="ChEBI" id="CHEBI:15377"/>
        <dbReference type="ChEBI" id="CHEBI:15378"/>
        <dbReference type="ChEBI" id="CHEBI:17478"/>
        <dbReference type="ChEBI" id="CHEBI:29067"/>
        <dbReference type="ChEBI" id="CHEBI:57540"/>
        <dbReference type="ChEBI" id="CHEBI:57945"/>
        <dbReference type="EC" id="1.2.1.3"/>
    </reaction>
</comment>
<dbReference type="OrthoDB" id="310895at2759"/>
<feature type="coiled-coil region" evidence="8">
    <location>
        <begin position="47"/>
        <end position="78"/>
    </location>
</feature>
<keyword evidence="11" id="KW-1185">Reference proteome</keyword>